<dbReference type="SUPFAM" id="SSF53955">
    <property type="entry name" value="Lysozyme-like"/>
    <property type="match status" value="1"/>
</dbReference>
<reference evidence="7 8" key="1">
    <citation type="journal article" date="2016" name="Int. J. Syst. Evol. Microbiol.">
        <title>Pyruvatibacter mobilis gen. nov., sp. nov., a marine bacterium from the culture broth of Picochlorum sp. 122.</title>
        <authorList>
            <person name="Wang G."/>
            <person name="Tang M."/>
            <person name="Wu H."/>
            <person name="Dai S."/>
            <person name="Li T."/>
            <person name="Chen C."/>
            <person name="He H."/>
            <person name="Fan J."/>
            <person name="Xiang W."/>
            <person name="Li X."/>
        </authorList>
    </citation>
    <scope>NUCLEOTIDE SEQUENCE [LARGE SCALE GENOMIC DNA]</scope>
    <source>
        <strain evidence="7 8">GYP-11</strain>
    </source>
</reference>
<evidence type="ECO:0000256" key="3">
    <source>
        <dbReference type="ARBA" id="ARBA00022729"/>
    </source>
</evidence>
<feature type="domain" description="Transglycosylase SLT" evidence="6">
    <location>
        <begin position="522"/>
        <end position="623"/>
    </location>
</feature>
<feature type="chain" id="PRO_5032490547" evidence="5">
    <location>
        <begin position="22"/>
        <end position="705"/>
    </location>
</feature>
<dbReference type="EMBL" id="WXYQ01000006">
    <property type="protein sequence ID" value="NBG95789.1"/>
    <property type="molecule type" value="Genomic_DNA"/>
</dbReference>
<dbReference type="OrthoDB" id="9815002at2"/>
<accession>A0A845QBN3</accession>
<dbReference type="InterPro" id="IPR008258">
    <property type="entry name" value="Transglycosylase_SLT_dom_1"/>
</dbReference>
<evidence type="ECO:0000256" key="2">
    <source>
        <dbReference type="ARBA" id="ARBA00009387"/>
    </source>
</evidence>
<dbReference type="InterPro" id="IPR008939">
    <property type="entry name" value="Lytic_TGlycosylase_superhlx_U"/>
</dbReference>
<dbReference type="RefSeq" id="WP_160587690.1">
    <property type="nucleotide sequence ID" value="NZ_BMHN01000001.1"/>
</dbReference>
<dbReference type="InterPro" id="IPR023346">
    <property type="entry name" value="Lysozyme-like_dom_sf"/>
</dbReference>
<proteinExistence type="inferred from homology"/>
<comment type="caution">
    <text evidence="7">The sequence shown here is derived from an EMBL/GenBank/DDBJ whole genome shotgun (WGS) entry which is preliminary data.</text>
</comment>
<dbReference type="Proteomes" id="UP000470384">
    <property type="component" value="Unassembled WGS sequence"/>
</dbReference>
<dbReference type="CDD" id="cd13401">
    <property type="entry name" value="Slt70-like"/>
    <property type="match status" value="1"/>
</dbReference>
<dbReference type="GO" id="GO:0000270">
    <property type="term" value="P:peptidoglycan metabolic process"/>
    <property type="evidence" value="ECO:0007669"/>
    <property type="project" value="InterPro"/>
</dbReference>
<feature type="region of interest" description="Disordered" evidence="4">
    <location>
        <begin position="680"/>
        <end position="705"/>
    </location>
</feature>
<name>A0A845QBN3_9HYPH</name>
<dbReference type="SUPFAM" id="SSF48435">
    <property type="entry name" value="Bacterial muramidases"/>
    <property type="match status" value="1"/>
</dbReference>
<evidence type="ECO:0000256" key="5">
    <source>
        <dbReference type="SAM" id="SignalP"/>
    </source>
</evidence>
<comment type="similarity">
    <text evidence="2">Belongs to the virb1 family.</text>
</comment>
<dbReference type="AlphaFoldDB" id="A0A845QBN3"/>
<dbReference type="GO" id="GO:0016020">
    <property type="term" value="C:membrane"/>
    <property type="evidence" value="ECO:0007669"/>
    <property type="project" value="InterPro"/>
</dbReference>
<dbReference type="PROSITE" id="PS00922">
    <property type="entry name" value="TRANSGLYCOSYLASE"/>
    <property type="match status" value="1"/>
</dbReference>
<evidence type="ECO:0000313" key="7">
    <source>
        <dbReference type="EMBL" id="NBG95789.1"/>
    </source>
</evidence>
<organism evidence="7 8">
    <name type="scientific">Pyruvatibacter mobilis</name>
    <dbReference type="NCBI Taxonomy" id="1712261"/>
    <lineage>
        <taxon>Bacteria</taxon>
        <taxon>Pseudomonadati</taxon>
        <taxon>Pseudomonadota</taxon>
        <taxon>Alphaproteobacteria</taxon>
        <taxon>Hyphomicrobiales</taxon>
        <taxon>Parvibaculaceae</taxon>
        <taxon>Pyruvatibacter</taxon>
    </lineage>
</organism>
<dbReference type="GeneID" id="300654492"/>
<dbReference type="GO" id="GO:0004553">
    <property type="term" value="F:hydrolase activity, hydrolyzing O-glycosyl compounds"/>
    <property type="evidence" value="ECO:0007669"/>
    <property type="project" value="InterPro"/>
</dbReference>
<evidence type="ECO:0000256" key="1">
    <source>
        <dbReference type="ARBA" id="ARBA00007734"/>
    </source>
</evidence>
<evidence type="ECO:0000313" key="8">
    <source>
        <dbReference type="Proteomes" id="UP000470384"/>
    </source>
</evidence>
<dbReference type="GO" id="GO:0008933">
    <property type="term" value="F:peptidoglycan lytic transglycosylase activity"/>
    <property type="evidence" value="ECO:0007669"/>
    <property type="project" value="InterPro"/>
</dbReference>
<evidence type="ECO:0000256" key="4">
    <source>
        <dbReference type="SAM" id="MobiDB-lite"/>
    </source>
</evidence>
<evidence type="ECO:0000259" key="6">
    <source>
        <dbReference type="Pfam" id="PF01464"/>
    </source>
</evidence>
<comment type="similarity">
    <text evidence="1">Belongs to the transglycosylase Slt family.</text>
</comment>
<protein>
    <submittedName>
        <fullName evidence="7">Transglycosylase SLT domain-containing protein</fullName>
    </submittedName>
</protein>
<gene>
    <name evidence="7" type="ORF">GTQ45_08590</name>
</gene>
<feature type="signal peptide" evidence="5">
    <location>
        <begin position="1"/>
        <end position="21"/>
    </location>
</feature>
<sequence>MTACAVLAATSLAAVPAKSQAVPSARPASPAIDPNATVPLPGLTLTYADYSLIQSALADAQADRWTEANEAAARITDPVATRVIHWLRLQDRNSSATYTEILRFLGDNPDWPRRARLERRAEEAMLEETPDAASVLAWFDLNPPVTGEGKIRFGEALIQAGETERGRDLIRDGWISHDFDRTREAQIVRQHGNTLRHEDHVARLDRLLWDNDATDARQMARLVGQEHAALAEARISLVKRSRGVDGAIAAVPPSLVNDPGLLLERARWRRRNGTPETAVPLILKAPTTAEEMKRPEEFWRERHLHARRLIKEGDYRTAYDLVRNHGMSSGVAFAEGEWLAGWLALRFLKDPTSAYFHFRTLMNNVSSPISKARAAYWAGRAAQVDGRKEDAAFYYQRASEYDTTYYGQLARQSLIGGNPVIHVSGTPTSAPQNFTSSSAVAAMKMLHALGEERLVTSFFYHLARYFEDPADLAAMAEWLRTAGRPNLSVRTAKIAAQRGIELPEHAYPTNALPNVSSAGSPVERALVFGISRQESEFNPAAISRAGARGLMQLMPGTAKRTANAYGLPYDGSRLLTDPAYNAQIGTTHLGDLLDEFGGSYVLTIAAYNAGPHRVAEWINTYGDPRTPGIDPIDWVEQIPFSETRNYVQRVLENTQVYRSRLAGKPVDLKLVEDLNRARAVPAPAPDAVPVPSTTPADPARDTNER</sequence>
<keyword evidence="8" id="KW-1185">Reference proteome</keyword>
<dbReference type="Pfam" id="PF01464">
    <property type="entry name" value="SLT"/>
    <property type="match status" value="1"/>
</dbReference>
<dbReference type="InterPro" id="IPR000189">
    <property type="entry name" value="Transglyc_AS"/>
</dbReference>
<dbReference type="GO" id="GO:0042597">
    <property type="term" value="C:periplasmic space"/>
    <property type="evidence" value="ECO:0007669"/>
    <property type="project" value="InterPro"/>
</dbReference>
<dbReference type="Gene3D" id="1.10.530.10">
    <property type="match status" value="1"/>
</dbReference>
<dbReference type="PANTHER" id="PTHR37423:SF2">
    <property type="entry name" value="MEMBRANE-BOUND LYTIC MUREIN TRANSGLYCOSYLASE C"/>
    <property type="match status" value="1"/>
</dbReference>
<keyword evidence="3 5" id="KW-0732">Signal</keyword>
<dbReference type="Gene3D" id="1.25.20.10">
    <property type="entry name" value="Bacterial muramidases"/>
    <property type="match status" value="1"/>
</dbReference>
<dbReference type="PANTHER" id="PTHR37423">
    <property type="entry name" value="SOLUBLE LYTIC MUREIN TRANSGLYCOSYLASE-RELATED"/>
    <property type="match status" value="1"/>
</dbReference>